<proteinExistence type="predicted"/>
<protein>
    <submittedName>
        <fullName evidence="2">Uncharacterized protein</fullName>
    </submittedName>
</protein>
<accession>A0A834JUE9</accession>
<reference evidence="2" key="1">
    <citation type="journal article" date="2020" name="G3 (Bethesda)">
        <title>High-Quality Assemblies for Three Invasive Social Wasps from the &lt;i&gt;Vespula&lt;/i&gt; Genus.</title>
        <authorList>
            <person name="Harrop T.W.R."/>
            <person name="Guhlin J."/>
            <person name="McLaughlin G.M."/>
            <person name="Permina E."/>
            <person name="Stockwell P."/>
            <person name="Gilligan J."/>
            <person name="Le Lec M.F."/>
            <person name="Gruber M.A.M."/>
            <person name="Quinn O."/>
            <person name="Lovegrove M."/>
            <person name="Duncan E.J."/>
            <person name="Remnant E.J."/>
            <person name="Van Eeckhoven J."/>
            <person name="Graham B."/>
            <person name="Knapp R.A."/>
            <person name="Langford K.W."/>
            <person name="Kronenberg Z."/>
            <person name="Press M.O."/>
            <person name="Eacker S.M."/>
            <person name="Wilson-Rankin E.E."/>
            <person name="Purcell J."/>
            <person name="Lester P.J."/>
            <person name="Dearden P.K."/>
        </authorList>
    </citation>
    <scope>NUCLEOTIDE SEQUENCE</scope>
    <source>
        <strain evidence="2">Volc-1</strain>
    </source>
</reference>
<feature type="compositionally biased region" description="Basic and acidic residues" evidence="1">
    <location>
        <begin position="34"/>
        <end position="43"/>
    </location>
</feature>
<comment type="caution">
    <text evidence="2">The sequence shown here is derived from an EMBL/GenBank/DDBJ whole genome shotgun (WGS) entry which is preliminary data.</text>
</comment>
<dbReference type="EMBL" id="JACSDY010000021">
    <property type="protein sequence ID" value="KAF7394345.1"/>
    <property type="molecule type" value="Genomic_DNA"/>
</dbReference>
<evidence type="ECO:0000313" key="2">
    <source>
        <dbReference type="EMBL" id="KAF7394345.1"/>
    </source>
</evidence>
<name>A0A834JUE9_VESPE</name>
<evidence type="ECO:0000313" key="3">
    <source>
        <dbReference type="Proteomes" id="UP000600918"/>
    </source>
</evidence>
<sequence>MEILGNREFLFDLPEANLLVENLAGNQQFEPIFDDSHDGESNGRGKGGGSRHGSRLNSLFSSGISCEALSPIEGFLRMFPNTEIPQSGITQTSLPTTERAGPIFRSLRSIRYKFGRSKSQLTTLNWHDPSQVWYVIWISALWRRNNGFAAFIGDENIPYLRKANALVSVRHPLVNNRHLSSSLTAGGSPLERRNMNTTLYTTVLNGLPTAIISAYSHRVTKEAGKHLCLRVLSFCELYENDPAAAYNKDYVFHLSKMLEVLEGTISRVFVYEGTLEGCNRPSEVFERNPLKLADASQSICPSATDRKAFTLLRATILENLEKRS</sequence>
<keyword evidence="3" id="KW-1185">Reference proteome</keyword>
<dbReference type="Proteomes" id="UP000600918">
    <property type="component" value="Unassembled WGS sequence"/>
</dbReference>
<feature type="region of interest" description="Disordered" evidence="1">
    <location>
        <begin position="30"/>
        <end position="53"/>
    </location>
</feature>
<dbReference type="AlphaFoldDB" id="A0A834JUE9"/>
<evidence type="ECO:0000256" key="1">
    <source>
        <dbReference type="SAM" id="MobiDB-lite"/>
    </source>
</evidence>
<gene>
    <name evidence="2" type="ORF">H0235_016940</name>
</gene>
<organism evidence="2 3">
    <name type="scientific">Vespula pensylvanica</name>
    <name type="common">Western yellow jacket</name>
    <name type="synonym">Wasp</name>
    <dbReference type="NCBI Taxonomy" id="30213"/>
    <lineage>
        <taxon>Eukaryota</taxon>
        <taxon>Metazoa</taxon>
        <taxon>Ecdysozoa</taxon>
        <taxon>Arthropoda</taxon>
        <taxon>Hexapoda</taxon>
        <taxon>Insecta</taxon>
        <taxon>Pterygota</taxon>
        <taxon>Neoptera</taxon>
        <taxon>Endopterygota</taxon>
        <taxon>Hymenoptera</taxon>
        <taxon>Apocrita</taxon>
        <taxon>Aculeata</taxon>
        <taxon>Vespoidea</taxon>
        <taxon>Vespidae</taxon>
        <taxon>Vespinae</taxon>
        <taxon>Vespula</taxon>
    </lineage>
</organism>